<dbReference type="AlphaFoldDB" id="A0A164HXL9"/>
<reference evidence="1 2" key="1">
    <citation type="submission" date="2016-03" db="EMBL/GenBank/DDBJ databases">
        <title>EvidentialGene: Evidence-directed Construction of Genes on Genomes.</title>
        <authorList>
            <person name="Gilbert D.G."/>
            <person name="Choi J.-H."/>
            <person name="Mockaitis K."/>
            <person name="Colbourne J."/>
            <person name="Pfrender M."/>
        </authorList>
    </citation>
    <scope>NUCLEOTIDE SEQUENCE [LARGE SCALE GENOMIC DNA]</scope>
    <source>
        <strain evidence="1 2">Xinb3</strain>
        <tissue evidence="1">Complete organism</tissue>
    </source>
</reference>
<protein>
    <submittedName>
        <fullName evidence="1">Uncharacterized protein</fullName>
    </submittedName>
</protein>
<comment type="caution">
    <text evidence="1">The sequence shown here is derived from an EMBL/GenBank/DDBJ whole genome shotgun (WGS) entry which is preliminary data.</text>
</comment>
<organism evidence="1 2">
    <name type="scientific">Daphnia magna</name>
    <dbReference type="NCBI Taxonomy" id="35525"/>
    <lineage>
        <taxon>Eukaryota</taxon>
        <taxon>Metazoa</taxon>
        <taxon>Ecdysozoa</taxon>
        <taxon>Arthropoda</taxon>
        <taxon>Crustacea</taxon>
        <taxon>Branchiopoda</taxon>
        <taxon>Diplostraca</taxon>
        <taxon>Cladocera</taxon>
        <taxon>Anomopoda</taxon>
        <taxon>Daphniidae</taxon>
        <taxon>Daphnia</taxon>
    </lineage>
</organism>
<evidence type="ECO:0000313" key="2">
    <source>
        <dbReference type="Proteomes" id="UP000076858"/>
    </source>
</evidence>
<sequence length="83" mass="9053">MMMLRCAYGYNKRIYCTSILFSCCQRTASLLLLLLHTSSASDFTTPVSFFTCPFTNPLLNSKRPSKSSACGSLSFAAVIVPGI</sequence>
<proteinExistence type="predicted"/>
<keyword evidence="2" id="KW-1185">Reference proteome</keyword>
<accession>A0A164HXL9</accession>
<evidence type="ECO:0000313" key="1">
    <source>
        <dbReference type="EMBL" id="KZS00663.1"/>
    </source>
</evidence>
<dbReference type="Proteomes" id="UP000076858">
    <property type="component" value="Unassembled WGS sequence"/>
</dbReference>
<name>A0A164HXL9_9CRUS</name>
<gene>
    <name evidence="1" type="ORF">APZ42_002956</name>
</gene>
<dbReference type="EMBL" id="LRGB01009052">
    <property type="protein sequence ID" value="KZS00663.1"/>
    <property type="molecule type" value="Genomic_DNA"/>
</dbReference>